<name>A0AAJ0M8Y4_9PEZI</name>
<keyword evidence="1" id="KW-0472">Membrane</keyword>
<keyword evidence="3" id="KW-1185">Reference proteome</keyword>
<comment type="caution">
    <text evidence="2">The sequence shown here is derived from an EMBL/GenBank/DDBJ whole genome shotgun (WGS) entry which is preliminary data.</text>
</comment>
<reference evidence="2" key="1">
    <citation type="journal article" date="2023" name="Mol. Phylogenet. Evol.">
        <title>Genome-scale phylogeny and comparative genomics of the fungal order Sordariales.</title>
        <authorList>
            <person name="Hensen N."/>
            <person name="Bonometti L."/>
            <person name="Westerberg I."/>
            <person name="Brannstrom I.O."/>
            <person name="Guillou S."/>
            <person name="Cros-Aarteil S."/>
            <person name="Calhoun S."/>
            <person name="Haridas S."/>
            <person name="Kuo A."/>
            <person name="Mondo S."/>
            <person name="Pangilinan J."/>
            <person name="Riley R."/>
            <person name="LaButti K."/>
            <person name="Andreopoulos B."/>
            <person name="Lipzen A."/>
            <person name="Chen C."/>
            <person name="Yan M."/>
            <person name="Daum C."/>
            <person name="Ng V."/>
            <person name="Clum A."/>
            <person name="Steindorff A."/>
            <person name="Ohm R.A."/>
            <person name="Martin F."/>
            <person name="Silar P."/>
            <person name="Natvig D.O."/>
            <person name="Lalanne C."/>
            <person name="Gautier V."/>
            <person name="Ament-Velasquez S.L."/>
            <person name="Kruys A."/>
            <person name="Hutchinson M.I."/>
            <person name="Powell A.J."/>
            <person name="Barry K."/>
            <person name="Miller A.N."/>
            <person name="Grigoriev I.V."/>
            <person name="Debuchy R."/>
            <person name="Gladieux P."/>
            <person name="Hiltunen Thoren M."/>
            <person name="Johannesson H."/>
        </authorList>
    </citation>
    <scope>NUCLEOTIDE SEQUENCE</scope>
    <source>
        <strain evidence="2">CBS 955.72</strain>
    </source>
</reference>
<evidence type="ECO:0000313" key="2">
    <source>
        <dbReference type="EMBL" id="KAK3342129.1"/>
    </source>
</evidence>
<evidence type="ECO:0000313" key="3">
    <source>
        <dbReference type="Proteomes" id="UP001275084"/>
    </source>
</evidence>
<dbReference type="Proteomes" id="UP001275084">
    <property type="component" value="Unassembled WGS sequence"/>
</dbReference>
<evidence type="ECO:0000256" key="1">
    <source>
        <dbReference type="SAM" id="Phobius"/>
    </source>
</evidence>
<proteinExistence type="predicted"/>
<gene>
    <name evidence="2" type="ORF">B0T25DRAFT_359809</name>
</gene>
<keyword evidence="1" id="KW-1133">Transmembrane helix</keyword>
<accession>A0AAJ0M8Y4</accession>
<reference evidence="2" key="2">
    <citation type="submission" date="2023-06" db="EMBL/GenBank/DDBJ databases">
        <authorList>
            <consortium name="Lawrence Berkeley National Laboratory"/>
            <person name="Haridas S."/>
            <person name="Hensen N."/>
            <person name="Bonometti L."/>
            <person name="Westerberg I."/>
            <person name="Brannstrom I.O."/>
            <person name="Guillou S."/>
            <person name="Cros-Aarteil S."/>
            <person name="Calhoun S."/>
            <person name="Kuo A."/>
            <person name="Mondo S."/>
            <person name="Pangilinan J."/>
            <person name="Riley R."/>
            <person name="Labutti K."/>
            <person name="Andreopoulos B."/>
            <person name="Lipzen A."/>
            <person name="Chen C."/>
            <person name="Yanf M."/>
            <person name="Daum C."/>
            <person name="Ng V."/>
            <person name="Clum A."/>
            <person name="Steindorff A."/>
            <person name="Ohm R."/>
            <person name="Martin F."/>
            <person name="Silar P."/>
            <person name="Natvig D."/>
            <person name="Lalanne C."/>
            <person name="Gautier V."/>
            <person name="Ament-Velasquez S.L."/>
            <person name="Kruys A."/>
            <person name="Hutchinson M.I."/>
            <person name="Powell A.J."/>
            <person name="Barry K."/>
            <person name="Miller A.N."/>
            <person name="Grigoriev I.V."/>
            <person name="Debuchy R."/>
            <person name="Gladieux P."/>
            <person name="Thoren M.H."/>
            <person name="Johannesson H."/>
        </authorList>
    </citation>
    <scope>NUCLEOTIDE SEQUENCE</scope>
    <source>
        <strain evidence="2">CBS 955.72</strain>
    </source>
</reference>
<dbReference type="EMBL" id="JAUIQD010000008">
    <property type="protein sequence ID" value="KAK3342129.1"/>
    <property type="molecule type" value="Genomic_DNA"/>
</dbReference>
<keyword evidence="1" id="KW-0812">Transmembrane</keyword>
<organism evidence="2 3">
    <name type="scientific">Lasiosphaeria hispida</name>
    <dbReference type="NCBI Taxonomy" id="260671"/>
    <lineage>
        <taxon>Eukaryota</taxon>
        <taxon>Fungi</taxon>
        <taxon>Dikarya</taxon>
        <taxon>Ascomycota</taxon>
        <taxon>Pezizomycotina</taxon>
        <taxon>Sordariomycetes</taxon>
        <taxon>Sordariomycetidae</taxon>
        <taxon>Sordariales</taxon>
        <taxon>Lasiosphaeriaceae</taxon>
        <taxon>Lasiosphaeria</taxon>
    </lineage>
</organism>
<dbReference type="AlphaFoldDB" id="A0AAJ0M8Y4"/>
<feature type="transmembrane region" description="Helical" evidence="1">
    <location>
        <begin position="108"/>
        <end position="131"/>
    </location>
</feature>
<sequence length="232" mass="25773">MLPPPPTFIKAPGATTCWQQARVSFTTGILPELLRGPPIPWRANLDDYCYIDDVGIFNEPYPVPAFTDLSDPGKVGAYYHDGTATTTPGGMSVSVGGYTYIRRIRLDFLHGPTVAAATGILCLWCFTLSITSRDGRWLTYRIPTLLPLLVSIRQLAVKIQSCRLHSPRQGYHQDLGHVLRKMLPRPWLEATDLESHGHGQPSYLSSPLGVDHGNEMRKLVDDNIESFIRGSD</sequence>
<protein>
    <submittedName>
        <fullName evidence="2">Uncharacterized protein</fullName>
    </submittedName>
</protein>